<feature type="region of interest" description="Disordered" evidence="1">
    <location>
        <begin position="122"/>
        <end position="196"/>
    </location>
</feature>
<feature type="compositionally biased region" description="Basic and acidic residues" evidence="1">
    <location>
        <begin position="122"/>
        <end position="142"/>
    </location>
</feature>
<feature type="compositionally biased region" description="Basic residues" evidence="1">
    <location>
        <begin position="164"/>
        <end position="174"/>
    </location>
</feature>
<evidence type="ECO:0000256" key="1">
    <source>
        <dbReference type="SAM" id="MobiDB-lite"/>
    </source>
</evidence>
<reference evidence="3 4" key="1">
    <citation type="submission" date="2017-03" db="EMBL/GenBank/DDBJ databases">
        <title>WGS assembly of Porphyra umbilicalis.</title>
        <authorList>
            <person name="Brawley S.H."/>
            <person name="Blouin N.A."/>
            <person name="Ficko-Blean E."/>
            <person name="Wheeler G.L."/>
            <person name="Lohr M."/>
            <person name="Goodson H.V."/>
            <person name="Jenkins J.W."/>
            <person name="Blaby-Haas C.E."/>
            <person name="Helliwell K.E."/>
            <person name="Chan C."/>
            <person name="Marriage T."/>
            <person name="Bhattacharya D."/>
            <person name="Klein A.S."/>
            <person name="Badis Y."/>
            <person name="Brodie J."/>
            <person name="Cao Y."/>
            <person name="Collen J."/>
            <person name="Dittami S.M."/>
            <person name="Gachon C.M."/>
            <person name="Green B.R."/>
            <person name="Karpowicz S."/>
            <person name="Kim J.W."/>
            <person name="Kudahl U."/>
            <person name="Lin S."/>
            <person name="Michel G."/>
            <person name="Mittag M."/>
            <person name="Olson B.J."/>
            <person name="Pangilinan J."/>
            <person name="Peng Y."/>
            <person name="Qiu H."/>
            <person name="Shu S."/>
            <person name="Singer J.T."/>
            <person name="Smith A.G."/>
            <person name="Sprecher B.N."/>
            <person name="Wagner V."/>
            <person name="Wang W."/>
            <person name="Wang Z.-Y."/>
            <person name="Yan J."/>
            <person name="Yarish C."/>
            <person name="Zoeuner-Riek S."/>
            <person name="Zhuang Y."/>
            <person name="Zou Y."/>
            <person name="Lindquist E.A."/>
            <person name="Grimwood J."/>
            <person name="Barry K."/>
            <person name="Rokhsar D.S."/>
            <person name="Schmutz J."/>
            <person name="Stiller J.W."/>
            <person name="Grossman A.R."/>
            <person name="Prochnik S.E."/>
        </authorList>
    </citation>
    <scope>NUCLEOTIDE SEQUENCE [LARGE SCALE GENOMIC DNA]</scope>
    <source>
        <strain evidence="3">4086291</strain>
    </source>
</reference>
<feature type="region of interest" description="Disordered" evidence="1">
    <location>
        <begin position="41"/>
        <end position="67"/>
    </location>
</feature>
<feature type="chain" id="PRO_5012620438" evidence="2">
    <location>
        <begin position="32"/>
        <end position="251"/>
    </location>
</feature>
<keyword evidence="4" id="KW-1185">Reference proteome</keyword>
<organism evidence="3 4">
    <name type="scientific">Porphyra umbilicalis</name>
    <name type="common">Purple laver</name>
    <name type="synonym">Red alga</name>
    <dbReference type="NCBI Taxonomy" id="2786"/>
    <lineage>
        <taxon>Eukaryota</taxon>
        <taxon>Rhodophyta</taxon>
        <taxon>Bangiophyceae</taxon>
        <taxon>Bangiales</taxon>
        <taxon>Bangiaceae</taxon>
        <taxon>Porphyra</taxon>
    </lineage>
</organism>
<accession>A0A1X6NIF3</accession>
<sequence length="251" mass="27361">MSIPRRTQSPLSSPPLSTLVITLTFSCFSLSANVPTVAPPFPPTSDATASHHGSDRLPRGRRHHCRGVTPLPRRRRVRRHADLPRHLFVQLDAVDAPALLRAVGALFPRQRCRAHARLHHVVDQRARHARHEGRGRDGEPRRPPVRARHLPSRRPRGLVGGRPAGRRPPHRHRGGVRDDGRRRGGHPPVGLNDARAVARLDPRLVPRRPVQRHGVGGRGGGPRLVGRGHRLGGDADGGECGDGAADGHSAV</sequence>
<evidence type="ECO:0000256" key="2">
    <source>
        <dbReference type="SAM" id="SignalP"/>
    </source>
</evidence>
<feature type="signal peptide" evidence="2">
    <location>
        <begin position="1"/>
        <end position="31"/>
    </location>
</feature>
<dbReference type="AlphaFoldDB" id="A0A1X6NIF3"/>
<gene>
    <name evidence="3" type="ORF">BU14_2867s0001</name>
</gene>
<evidence type="ECO:0000313" key="3">
    <source>
        <dbReference type="EMBL" id="OSX68398.1"/>
    </source>
</evidence>
<proteinExistence type="predicted"/>
<feature type="region of interest" description="Disordered" evidence="1">
    <location>
        <begin position="209"/>
        <end position="251"/>
    </location>
</feature>
<feature type="compositionally biased region" description="Low complexity" evidence="1">
    <location>
        <begin position="242"/>
        <end position="251"/>
    </location>
</feature>
<name>A0A1X6NIF3_PORUM</name>
<feature type="compositionally biased region" description="Basic residues" evidence="1">
    <location>
        <begin position="143"/>
        <end position="156"/>
    </location>
</feature>
<dbReference type="Proteomes" id="UP000218209">
    <property type="component" value="Unassembled WGS sequence"/>
</dbReference>
<dbReference type="EMBL" id="KV920607">
    <property type="protein sequence ID" value="OSX68398.1"/>
    <property type="molecule type" value="Genomic_DNA"/>
</dbReference>
<keyword evidence="2" id="KW-0732">Signal</keyword>
<protein>
    <submittedName>
        <fullName evidence="3">Uncharacterized protein</fullName>
    </submittedName>
</protein>
<dbReference type="PROSITE" id="PS51257">
    <property type="entry name" value="PROKAR_LIPOPROTEIN"/>
    <property type="match status" value="1"/>
</dbReference>
<feature type="compositionally biased region" description="Gly residues" evidence="1">
    <location>
        <begin position="214"/>
        <end position="223"/>
    </location>
</feature>
<evidence type="ECO:0000313" key="4">
    <source>
        <dbReference type="Proteomes" id="UP000218209"/>
    </source>
</evidence>